<dbReference type="InterPro" id="IPR008427">
    <property type="entry name" value="Extracellular_membr_CFEM_dom"/>
</dbReference>
<evidence type="ECO:0000313" key="19">
    <source>
        <dbReference type="Proteomes" id="UP000053259"/>
    </source>
</evidence>
<evidence type="ECO:0000256" key="8">
    <source>
        <dbReference type="ARBA" id="ARBA00022723"/>
    </source>
</evidence>
<protein>
    <recommendedName>
        <fullName evidence="17">CFEM domain-containing protein</fullName>
    </recommendedName>
</protein>
<feature type="disulfide bond" evidence="15">
    <location>
        <begin position="41"/>
        <end position="48"/>
    </location>
</feature>
<evidence type="ECO:0000313" key="18">
    <source>
        <dbReference type="EMBL" id="KIW06668.1"/>
    </source>
</evidence>
<keyword evidence="10 15" id="KW-0408">Iron</keyword>
<dbReference type="OrthoDB" id="3065412at2759"/>
<feature type="disulfide bond" evidence="15">
    <location>
        <begin position="27"/>
        <end position="67"/>
    </location>
</feature>
<dbReference type="PANTHER" id="PTHR37928">
    <property type="entry name" value="CFEM DOMAIN PROTEIN (AFU_ORTHOLOGUE AFUA_6G14090)"/>
    <property type="match status" value="1"/>
</dbReference>
<evidence type="ECO:0000256" key="1">
    <source>
        <dbReference type="ARBA" id="ARBA00004609"/>
    </source>
</evidence>
<keyword evidence="4" id="KW-1003">Cell membrane</keyword>
<dbReference type="HOGENOM" id="CLU_1548812_0_0_1"/>
<evidence type="ECO:0000259" key="17">
    <source>
        <dbReference type="PROSITE" id="PS52012"/>
    </source>
</evidence>
<feature type="chain" id="PRO_5002238489" description="CFEM domain-containing protein" evidence="16">
    <location>
        <begin position="19"/>
        <end position="173"/>
    </location>
</feature>
<name>A0A0D2AIG0_9PEZI</name>
<evidence type="ECO:0000256" key="3">
    <source>
        <dbReference type="ARBA" id="ARBA00010031"/>
    </source>
</evidence>
<keyword evidence="19" id="KW-1185">Reference proteome</keyword>
<dbReference type="PANTHER" id="PTHR37928:SF2">
    <property type="entry name" value="GPI ANCHORED CFEM DOMAIN PROTEIN (AFU_ORTHOLOGUE AFUA_6G10580)"/>
    <property type="match status" value="1"/>
</dbReference>
<dbReference type="Pfam" id="PF05730">
    <property type="entry name" value="CFEM"/>
    <property type="match status" value="1"/>
</dbReference>
<feature type="domain" description="CFEM" evidence="17">
    <location>
        <begin position="1"/>
        <end position="110"/>
    </location>
</feature>
<keyword evidence="8 15" id="KW-0479">Metal-binding</keyword>
<keyword evidence="6 15" id="KW-0349">Heme</keyword>
<evidence type="ECO:0000256" key="12">
    <source>
        <dbReference type="ARBA" id="ARBA00023157"/>
    </source>
</evidence>
<evidence type="ECO:0000256" key="2">
    <source>
        <dbReference type="ARBA" id="ARBA00004613"/>
    </source>
</evidence>
<keyword evidence="11" id="KW-0472">Membrane</keyword>
<evidence type="ECO:0000256" key="13">
    <source>
        <dbReference type="ARBA" id="ARBA00023180"/>
    </source>
</evidence>
<dbReference type="InParanoid" id="A0A0D2AIG0"/>
<evidence type="ECO:0000256" key="9">
    <source>
        <dbReference type="ARBA" id="ARBA00022729"/>
    </source>
</evidence>
<feature type="disulfide bond" evidence="15">
    <location>
        <begin position="50"/>
        <end position="83"/>
    </location>
</feature>
<keyword evidence="12 15" id="KW-1015">Disulfide bond</keyword>
<dbReference type="Proteomes" id="UP000053259">
    <property type="component" value="Unassembled WGS sequence"/>
</dbReference>
<dbReference type="RefSeq" id="XP_016216537.1">
    <property type="nucleotide sequence ID" value="XM_016355401.1"/>
</dbReference>
<keyword evidence="9 16" id="KW-0732">Signal</keyword>
<organism evidence="18 19">
    <name type="scientific">Verruconis gallopava</name>
    <dbReference type="NCBI Taxonomy" id="253628"/>
    <lineage>
        <taxon>Eukaryota</taxon>
        <taxon>Fungi</taxon>
        <taxon>Dikarya</taxon>
        <taxon>Ascomycota</taxon>
        <taxon>Pezizomycotina</taxon>
        <taxon>Dothideomycetes</taxon>
        <taxon>Pleosporomycetidae</taxon>
        <taxon>Venturiales</taxon>
        <taxon>Sympoventuriaceae</taxon>
        <taxon>Verruconis</taxon>
    </lineage>
</organism>
<evidence type="ECO:0000256" key="5">
    <source>
        <dbReference type="ARBA" id="ARBA00022525"/>
    </source>
</evidence>
<proteinExistence type="inferred from homology"/>
<gene>
    <name evidence="18" type="ORF">PV09_02374</name>
</gene>
<dbReference type="GeneID" id="27310347"/>
<keyword evidence="13" id="KW-0325">Glycoprotein</keyword>
<evidence type="ECO:0000256" key="11">
    <source>
        <dbReference type="ARBA" id="ARBA00023136"/>
    </source>
</evidence>
<dbReference type="VEuPathDB" id="FungiDB:PV09_02374"/>
<evidence type="ECO:0000256" key="16">
    <source>
        <dbReference type="SAM" id="SignalP"/>
    </source>
</evidence>
<dbReference type="EMBL" id="KN847534">
    <property type="protein sequence ID" value="KIW06668.1"/>
    <property type="molecule type" value="Genomic_DNA"/>
</dbReference>
<keyword evidence="14" id="KW-0449">Lipoprotein</keyword>
<keyword evidence="5" id="KW-0964">Secreted</keyword>
<accession>A0A0D2AIG0</accession>
<dbReference type="GO" id="GO:0046872">
    <property type="term" value="F:metal ion binding"/>
    <property type="evidence" value="ECO:0007669"/>
    <property type="project" value="UniProtKB-UniRule"/>
</dbReference>
<dbReference type="GO" id="GO:0098552">
    <property type="term" value="C:side of membrane"/>
    <property type="evidence" value="ECO:0007669"/>
    <property type="project" value="UniProtKB-KW"/>
</dbReference>
<dbReference type="STRING" id="253628.A0A0D2AIG0"/>
<evidence type="ECO:0000256" key="7">
    <source>
        <dbReference type="ARBA" id="ARBA00022622"/>
    </source>
</evidence>
<dbReference type="GO" id="GO:0005576">
    <property type="term" value="C:extracellular region"/>
    <property type="evidence" value="ECO:0007669"/>
    <property type="project" value="UniProtKB-SubCell"/>
</dbReference>
<feature type="disulfide bond" evidence="15">
    <location>
        <begin position="31"/>
        <end position="62"/>
    </location>
</feature>
<dbReference type="SMART" id="SM00747">
    <property type="entry name" value="CFEM"/>
    <property type="match status" value="1"/>
</dbReference>
<comment type="similarity">
    <text evidence="3">Belongs to the RBT5 family.</text>
</comment>
<evidence type="ECO:0000256" key="4">
    <source>
        <dbReference type="ARBA" id="ARBA00022475"/>
    </source>
</evidence>
<evidence type="ECO:0000256" key="6">
    <source>
        <dbReference type="ARBA" id="ARBA00022617"/>
    </source>
</evidence>
<keyword evidence="7" id="KW-0336">GPI-anchor</keyword>
<dbReference type="PROSITE" id="PS52012">
    <property type="entry name" value="CFEM"/>
    <property type="match status" value="1"/>
</dbReference>
<feature type="signal peptide" evidence="16">
    <location>
        <begin position="1"/>
        <end position="18"/>
    </location>
</feature>
<sequence>MRFSTFSAITTLAAAVFAQDLSQLPSCGYSCISVGVSGSGCSTTDIACLCKSSSWISELACCVSKSCDAADQQSIASIAEGYCSSAGVTTTLQATCASSATSAATNTAASVTATASSAASSLNSVVNSVVSSVSSAASTAATATTNAAPAPTRALGMGMGVAAAAAGLFAAAL</sequence>
<dbReference type="GO" id="GO:0005886">
    <property type="term" value="C:plasma membrane"/>
    <property type="evidence" value="ECO:0007669"/>
    <property type="project" value="UniProtKB-SubCell"/>
</dbReference>
<evidence type="ECO:0000256" key="15">
    <source>
        <dbReference type="PROSITE-ProRule" id="PRU01356"/>
    </source>
</evidence>
<evidence type="ECO:0000256" key="10">
    <source>
        <dbReference type="ARBA" id="ARBA00023004"/>
    </source>
</evidence>
<feature type="binding site" description="axial binding residue" evidence="15">
    <location>
        <position position="45"/>
    </location>
    <ligand>
        <name>heme</name>
        <dbReference type="ChEBI" id="CHEBI:30413"/>
    </ligand>
    <ligandPart>
        <name>Fe</name>
        <dbReference type="ChEBI" id="CHEBI:18248"/>
    </ligandPart>
</feature>
<reference evidence="18 19" key="1">
    <citation type="submission" date="2015-01" db="EMBL/GenBank/DDBJ databases">
        <title>The Genome Sequence of Ochroconis gallopava CBS43764.</title>
        <authorList>
            <consortium name="The Broad Institute Genomics Platform"/>
            <person name="Cuomo C."/>
            <person name="de Hoog S."/>
            <person name="Gorbushina A."/>
            <person name="Stielow B."/>
            <person name="Teixiera M."/>
            <person name="Abouelleil A."/>
            <person name="Chapman S.B."/>
            <person name="Priest M."/>
            <person name="Young S.K."/>
            <person name="Wortman J."/>
            <person name="Nusbaum C."/>
            <person name="Birren B."/>
        </authorList>
    </citation>
    <scope>NUCLEOTIDE SEQUENCE [LARGE SCALE GENOMIC DNA]</scope>
    <source>
        <strain evidence="18 19">CBS 43764</strain>
    </source>
</reference>
<comment type="subcellular location">
    <subcellularLocation>
        <location evidence="1">Cell membrane</location>
        <topology evidence="1">Lipid-anchor</topology>
        <topology evidence="1">GPI-anchor</topology>
    </subcellularLocation>
    <subcellularLocation>
        <location evidence="2">Secreted</location>
    </subcellularLocation>
</comment>
<evidence type="ECO:0000256" key="14">
    <source>
        <dbReference type="ARBA" id="ARBA00023288"/>
    </source>
</evidence>
<dbReference type="InterPro" id="IPR051735">
    <property type="entry name" value="CFEM_domain"/>
</dbReference>
<dbReference type="AlphaFoldDB" id="A0A0D2AIG0"/>